<dbReference type="PANTHER" id="PTHR32114">
    <property type="entry name" value="ABC TRANSPORTER ABCH.3"/>
    <property type="match status" value="1"/>
</dbReference>
<comment type="similarity">
    <text evidence="1">Belongs to the SMC family. SbcC subfamily.</text>
</comment>
<dbReference type="KEGG" id="cint:HZF06_19315"/>
<feature type="domain" description="Calcineurin-like phosphoesterase" evidence="5">
    <location>
        <begin position="1"/>
        <end position="226"/>
    </location>
</feature>
<dbReference type="InterPro" id="IPR004843">
    <property type="entry name" value="Calcineurin-like_PHP"/>
</dbReference>
<dbReference type="PANTHER" id="PTHR32114:SF2">
    <property type="entry name" value="ABC TRANSPORTER ABCH.3"/>
    <property type="match status" value="1"/>
</dbReference>
<dbReference type="AlphaFoldDB" id="A0A7D6ZWU4"/>
<evidence type="ECO:0000256" key="4">
    <source>
        <dbReference type="SAM" id="Coils"/>
    </source>
</evidence>
<dbReference type="GO" id="GO:0016887">
    <property type="term" value="F:ATP hydrolysis activity"/>
    <property type="evidence" value="ECO:0007669"/>
    <property type="project" value="InterPro"/>
</dbReference>
<proteinExistence type="inferred from homology"/>
<dbReference type="SUPFAM" id="SSF56300">
    <property type="entry name" value="Metallo-dependent phosphatases"/>
    <property type="match status" value="1"/>
</dbReference>
<protein>
    <recommendedName>
        <fullName evidence="3">Nuclease SbcCD subunit C</fullName>
    </recommendedName>
</protein>
<reference evidence="6 7" key="1">
    <citation type="submission" date="2020-07" db="EMBL/GenBank/DDBJ databases">
        <title>Electron transfer.</title>
        <authorList>
            <person name="Huang L."/>
            <person name="Liu X."/>
            <person name="Zhou S."/>
        </authorList>
    </citation>
    <scope>NUCLEOTIDE SEQUENCE [LARGE SCALE GENOMIC DNA]</scope>
    <source>
        <strain evidence="6 7">Lx1</strain>
    </source>
</reference>
<dbReference type="Gene3D" id="3.40.50.300">
    <property type="entry name" value="P-loop containing nucleotide triphosphate hydrolases"/>
    <property type="match status" value="2"/>
</dbReference>
<dbReference type="GO" id="GO:0006302">
    <property type="term" value="P:double-strand break repair"/>
    <property type="evidence" value="ECO:0007669"/>
    <property type="project" value="InterPro"/>
</dbReference>
<evidence type="ECO:0000259" key="5">
    <source>
        <dbReference type="Pfam" id="PF00149"/>
    </source>
</evidence>
<feature type="coiled-coil region" evidence="4">
    <location>
        <begin position="854"/>
        <end position="971"/>
    </location>
</feature>
<dbReference type="Pfam" id="PF00149">
    <property type="entry name" value="Metallophos"/>
    <property type="match status" value="1"/>
</dbReference>
<evidence type="ECO:0000313" key="7">
    <source>
        <dbReference type="Proteomes" id="UP000512286"/>
    </source>
</evidence>
<accession>A0A7D6ZWU4</accession>
<dbReference type="InterPro" id="IPR029052">
    <property type="entry name" value="Metallo-depent_PP-like"/>
</dbReference>
<sequence length="1263" mass="143766">MKILHTADIHLGELAGPIINGENARLIDTVKCMTAIENEALKNDVDVILIAGDLFHRSKLWADEMLKEITIASNWLRRLSGIAPTVLMFGTANHDNIKAFENIRKMDIPNLTIATEPNLFKIMTNSGLVQIATVPGLGKGHYRTLFPGMDMEDENKAMSEALGNVILGLGVEANPSIPLILMSHYTVTGCELENGEHVYLNSDIIIPTATLAASNYDLVCLGHIHKAQSIPNCSRPVYYSGPPNAITFNEEDQDKGFWIHCLDKEFGKGSTHTARFIKTPSREFFTLHLDNNEVEGFILNGSECNVTVPPEVINKIVRVIYSCSSELNKQFSKKSLEKLIYDMGAFYVSEIRPEKIITTIDKNAMSENDSVEDNLLLWLDKQPIQESDTGKVIELSKPMIAQVSASLPTGKISGLFEPLKLEVKNYRSYLGEEFDFTKVNFATVNGPNGIGKSSFFMDAIADCLYEEPREGELTGWISNSEDIKSGAITFEFLMGQDKWRVVRTRAKSGKTTLALQKWNKDKWEDHSGDRKDQTQEKILNLLGMDAMTFKSCALIMQDNYGIFLEADKTDRMQVLSNILGLSIYDKLHVLAKEELKNENRKILKIKDDIQDIDTKLKEKDIQEDNLKNSLEEKAIVSSSISENEKKLEEFKKQSEKLKITQMRSMDLTDKIKSSRESSFSKELERDKLQVELDRAKKIVDQEDMILAKIAEYEEAKTNITLLNARVPLLIQAREKMYLYTKETMQIYKKMTSNKNEISNLERSLDLKEFLQNKVVELDELEEKLMKLNKDREEVQELSQKERVLRLDIERLQDSLQSKTSRIIEQISVYENKVKLISNSNCPIENPTCNFLKDALEAKEKLPELKKELNNISSEELEKARVEYGDINEQLMKFDFSLEEYNTIENKVQELRRKKEELLSLSGKEELLNNYLKQQEELRKNSEELQEKKEKLEVQIKDLEADSKDLEELEEAMPRLEHWYKGKDELPAAKQVLVSDSKRIEALKSEIFNLTYEIDNLQKEKTELIKIIDELRLVDSDINSSEMILRSLRTQLTNIEIAIGIAQSKLNEFSEMQDIRESKVLKLSALANNAKAIEILAKAFSIDGIPFQIARSVVAELSAQSNEILSQMTGGKMSIEFKMDKVLKNKKEINALEIWINDYQRGTMPYLSRSGGQKVKAALSVAFALADLKANRAGIKLGMMFIDEPPFLDTEGVQAYCDALELMHTRYPEMRVVAISHDPTMKARFPQEIEVIDAGESGSKILFN</sequence>
<evidence type="ECO:0000256" key="1">
    <source>
        <dbReference type="ARBA" id="ARBA00006930"/>
    </source>
</evidence>
<feature type="coiled-coil region" evidence="4">
    <location>
        <begin position="770"/>
        <end position="814"/>
    </location>
</feature>
<keyword evidence="4" id="KW-0175">Coiled coil</keyword>
<name>A0A7D6ZWU4_9CLOT</name>
<evidence type="ECO:0000256" key="2">
    <source>
        <dbReference type="ARBA" id="ARBA00011322"/>
    </source>
</evidence>
<evidence type="ECO:0000256" key="3">
    <source>
        <dbReference type="ARBA" id="ARBA00013368"/>
    </source>
</evidence>
<dbReference type="InterPro" id="IPR027417">
    <property type="entry name" value="P-loop_NTPase"/>
</dbReference>
<dbReference type="Gene3D" id="3.60.21.10">
    <property type="match status" value="1"/>
</dbReference>
<dbReference type="SUPFAM" id="SSF52540">
    <property type="entry name" value="P-loop containing nucleoside triphosphate hydrolases"/>
    <property type="match status" value="1"/>
</dbReference>
<dbReference type="EMBL" id="CP059378">
    <property type="protein sequence ID" value="QLY79202.1"/>
    <property type="molecule type" value="Genomic_DNA"/>
</dbReference>
<gene>
    <name evidence="6" type="ORF">HZF06_19315</name>
</gene>
<evidence type="ECO:0000313" key="6">
    <source>
        <dbReference type="EMBL" id="QLY79202.1"/>
    </source>
</evidence>
<dbReference type="RefSeq" id="WP_181601418.1">
    <property type="nucleotide sequence ID" value="NZ_CP059378.1"/>
</dbReference>
<organism evidence="6 7">
    <name type="scientific">Clostridium intestinale</name>
    <dbReference type="NCBI Taxonomy" id="36845"/>
    <lineage>
        <taxon>Bacteria</taxon>
        <taxon>Bacillati</taxon>
        <taxon>Bacillota</taxon>
        <taxon>Clostridia</taxon>
        <taxon>Eubacteriales</taxon>
        <taxon>Clostridiaceae</taxon>
        <taxon>Clostridium</taxon>
    </lineage>
</organism>
<dbReference type="Proteomes" id="UP000512286">
    <property type="component" value="Chromosome"/>
</dbReference>
<feature type="coiled-coil region" evidence="4">
    <location>
        <begin position="999"/>
        <end position="1033"/>
    </location>
</feature>
<comment type="subunit">
    <text evidence="2">Heterodimer of SbcC and SbcD.</text>
</comment>